<keyword evidence="1" id="KW-1133">Transmembrane helix</keyword>
<evidence type="ECO:0000313" key="3">
    <source>
        <dbReference type="EMBL" id="PJJ82329.1"/>
    </source>
</evidence>
<dbReference type="RefSeq" id="WP_100388934.1">
    <property type="nucleotide sequence ID" value="NZ_BMZU01000001.1"/>
</dbReference>
<dbReference type="AlphaFoldDB" id="A0A2M9D9C7"/>
<organism evidence="3 4">
    <name type="scientific">Salinibacterium amurskyense</name>
    <dbReference type="NCBI Taxonomy" id="205941"/>
    <lineage>
        <taxon>Bacteria</taxon>
        <taxon>Bacillati</taxon>
        <taxon>Actinomycetota</taxon>
        <taxon>Actinomycetes</taxon>
        <taxon>Micrococcales</taxon>
        <taxon>Microbacteriaceae</taxon>
        <taxon>Salinibacterium</taxon>
    </lineage>
</organism>
<accession>A0A2M9D9C7</accession>
<keyword evidence="1" id="KW-0812">Transmembrane</keyword>
<keyword evidence="1" id="KW-0472">Membrane</keyword>
<keyword evidence="4" id="KW-1185">Reference proteome</keyword>
<dbReference type="EMBL" id="PGFH01000001">
    <property type="protein sequence ID" value="PJJ82329.1"/>
    <property type="molecule type" value="Genomic_DNA"/>
</dbReference>
<dbReference type="Pfam" id="PF25362">
    <property type="entry name" value="bPH_11"/>
    <property type="match status" value="1"/>
</dbReference>
<dbReference type="OrthoDB" id="3826692at2"/>
<reference evidence="3 4" key="1">
    <citation type="submission" date="2017-11" db="EMBL/GenBank/DDBJ databases">
        <title>Genomic Encyclopedia of Archaeal and Bacterial Type Strains, Phase II (KMG-II): From Individual Species to Whole Genera.</title>
        <authorList>
            <person name="Goeker M."/>
        </authorList>
    </citation>
    <scope>NUCLEOTIDE SEQUENCE [LARGE SCALE GENOMIC DNA]</scope>
    <source>
        <strain evidence="3 4">DSM 16400</strain>
    </source>
</reference>
<dbReference type="Proteomes" id="UP000231742">
    <property type="component" value="Unassembled WGS sequence"/>
</dbReference>
<dbReference type="InterPro" id="IPR057446">
    <property type="entry name" value="PH_bac"/>
</dbReference>
<gene>
    <name evidence="3" type="ORF">CLV85_1528</name>
</gene>
<evidence type="ECO:0000256" key="1">
    <source>
        <dbReference type="SAM" id="Phobius"/>
    </source>
</evidence>
<feature type="transmembrane region" description="Helical" evidence="1">
    <location>
        <begin position="6"/>
        <end position="25"/>
    </location>
</feature>
<proteinExistence type="predicted"/>
<evidence type="ECO:0000259" key="2">
    <source>
        <dbReference type="Pfam" id="PF25362"/>
    </source>
</evidence>
<feature type="domain" description="PH" evidence="2">
    <location>
        <begin position="40"/>
        <end position="154"/>
    </location>
</feature>
<evidence type="ECO:0000313" key="4">
    <source>
        <dbReference type="Proteomes" id="UP000231742"/>
    </source>
</evidence>
<comment type="caution">
    <text evidence="3">The sequence shown here is derived from an EMBL/GenBank/DDBJ whole genome shotgun (WGS) entry which is preliminary data.</text>
</comment>
<name>A0A2M9D9C7_9MICO</name>
<sequence length="164" mass="18110">MAKEISIVIVLVIVALALTAMVVGWRARKRRQSHIAAPLAPPADLDDTDLRFSGKYVATTVAGDQLNRINVHGLGFRANCLLEVHPEGIVVSRAGSPDLWLSRSDVRGITRATWTIDRVVESNGLQVIEWNLDDTAVDSYFRMDDPETCERALDSVVGNERQSQ</sequence>
<protein>
    <recommendedName>
        <fullName evidence="2">PH domain-containing protein</fullName>
    </recommendedName>
</protein>